<sequence length="189" mass="21180">MSVTNEGFGQQKIVTGCMSKQVCRNNGILVKRQAGNQVCFDCCDTDMCNTRLCQMALPTGFHECYGCESVSSPTDCDTSKLCLSDQYCMTAYRYTGAQSGTYRMGCESAAMCKKQDEYASYFNKREIDLSSEGQLSEDTDQPQAMNMSRRYIDDPLVIYLSCCKYPFCNNHENCVTNEKAPPPRTTSMP</sequence>
<proteinExistence type="predicted"/>
<organism evidence="1 2">
    <name type="scientific">Elysia crispata</name>
    <name type="common">lettuce slug</name>
    <dbReference type="NCBI Taxonomy" id="231223"/>
    <lineage>
        <taxon>Eukaryota</taxon>
        <taxon>Metazoa</taxon>
        <taxon>Spiralia</taxon>
        <taxon>Lophotrochozoa</taxon>
        <taxon>Mollusca</taxon>
        <taxon>Gastropoda</taxon>
        <taxon>Heterobranchia</taxon>
        <taxon>Euthyneura</taxon>
        <taxon>Panpulmonata</taxon>
        <taxon>Sacoglossa</taxon>
        <taxon>Placobranchoidea</taxon>
        <taxon>Plakobranchidae</taxon>
        <taxon>Elysia</taxon>
    </lineage>
</organism>
<dbReference type="AlphaFoldDB" id="A0AAE1CR38"/>
<keyword evidence="2" id="KW-1185">Reference proteome</keyword>
<protein>
    <submittedName>
        <fullName evidence="1">Uncharacterized protein</fullName>
    </submittedName>
</protein>
<dbReference type="EMBL" id="JAWDGP010007172">
    <property type="protein sequence ID" value="KAK3728826.1"/>
    <property type="molecule type" value="Genomic_DNA"/>
</dbReference>
<gene>
    <name evidence="1" type="ORF">RRG08_013548</name>
</gene>
<reference evidence="1" key="1">
    <citation type="journal article" date="2023" name="G3 (Bethesda)">
        <title>A reference genome for the long-term kleptoplast-retaining sea slug Elysia crispata morphotype clarki.</title>
        <authorList>
            <person name="Eastman K.E."/>
            <person name="Pendleton A.L."/>
            <person name="Shaikh M.A."/>
            <person name="Suttiyut T."/>
            <person name="Ogas R."/>
            <person name="Tomko P."/>
            <person name="Gavelis G."/>
            <person name="Widhalm J.R."/>
            <person name="Wisecaver J.H."/>
        </authorList>
    </citation>
    <scope>NUCLEOTIDE SEQUENCE</scope>
    <source>
        <strain evidence="1">ECLA1</strain>
    </source>
</reference>
<evidence type="ECO:0000313" key="2">
    <source>
        <dbReference type="Proteomes" id="UP001283361"/>
    </source>
</evidence>
<evidence type="ECO:0000313" key="1">
    <source>
        <dbReference type="EMBL" id="KAK3728826.1"/>
    </source>
</evidence>
<comment type="caution">
    <text evidence="1">The sequence shown here is derived from an EMBL/GenBank/DDBJ whole genome shotgun (WGS) entry which is preliminary data.</text>
</comment>
<dbReference type="Proteomes" id="UP001283361">
    <property type="component" value="Unassembled WGS sequence"/>
</dbReference>
<accession>A0AAE1CR38</accession>
<name>A0AAE1CR38_9GAST</name>